<sequence length="155" mass="17427">MAFKLSSLFKAIGMRSRRRTDEVPLVNQGQKKEQQPGKLILSQRMDIPKDREGEEKAKRVILRAAAEKAIQILDRASVNHPYQKLIPGNPPAVEITKEGMMRILLNSIVEQGMTVDEKATEMVEEGLLSGRELIALKEAIPLTRLMMVIMIGYVC</sequence>
<dbReference type="RefSeq" id="YP_009666842.1">
    <property type="nucleotide sequence ID" value="NC_043539.1"/>
</dbReference>
<name>A0A2P1GJ80_9MONO</name>
<dbReference type="GeneID" id="40527131"/>
<dbReference type="InterPro" id="IPR031812">
    <property type="entry name" value="C_Hendra"/>
</dbReference>
<evidence type="ECO:0000313" key="1">
    <source>
        <dbReference type="EMBL" id="AVM86014.1"/>
    </source>
</evidence>
<proteinExistence type="predicted"/>
<protein>
    <submittedName>
        <fullName evidence="1">C protein</fullName>
    </submittedName>
</protein>
<gene>
    <name evidence="1" type="primary">C</name>
</gene>
<accession>A0A2P1GJ80</accession>
<dbReference type="KEGG" id="vg:40527131"/>
<dbReference type="EMBL" id="MG573140">
    <property type="protein sequence ID" value="AVM86014.1"/>
    <property type="molecule type" value="Viral_cRNA"/>
</dbReference>
<dbReference type="Pfam" id="PF16821">
    <property type="entry name" value="C_Hendra"/>
    <property type="match status" value="1"/>
</dbReference>
<keyword evidence="2" id="KW-1185">Reference proteome</keyword>
<dbReference type="Proteomes" id="UP000297081">
    <property type="component" value="Segment"/>
</dbReference>
<evidence type="ECO:0000313" key="2">
    <source>
        <dbReference type="Proteomes" id="UP000297081"/>
    </source>
</evidence>
<reference evidence="1" key="1">
    <citation type="submission" date="2017-11" db="EMBL/GenBank/DDBJ databases">
        <title>Discovery of three new Paramyxovirus species in rodents: expansion of the proposed genus 'Jeilong virus'.</title>
        <authorList>
            <person name="Vanmechelen B."/>
            <person name="Bletsa M."/>
            <person name="Vrancken B."/>
            <person name="Gryseels S."/>
            <person name="Leirs H."/>
            <person name="Gouy de Bellocq J."/>
            <person name="Lemey P."/>
            <person name="Maes P."/>
        </authorList>
    </citation>
    <scope>NUCLEOTIDE SEQUENCE [LARGE SCALE GENOMIC DNA]</scope>
    <source>
        <strain evidence="1">MOZ135_1</strain>
    </source>
</reference>
<organism evidence="1">
    <name type="scientific">Mount Mabu Lophuromys virus 1</name>
    <dbReference type="NCBI Taxonomy" id="2116559"/>
    <lineage>
        <taxon>Viruses</taxon>
        <taxon>Riboviria</taxon>
        <taxon>Orthornavirae</taxon>
        <taxon>Negarnaviricota</taxon>
        <taxon>Haploviricotina</taxon>
        <taxon>Monjiviricetes</taxon>
        <taxon>Mononegavirales</taxon>
        <taxon>Paramyxoviridae</taxon>
        <taxon>Orthoparamyxovirinae</taxon>
        <taxon>Jeilongvirus</taxon>
        <taxon>Jeilongvirus lophuromysis</taxon>
    </lineage>
</organism>